<evidence type="ECO:0000313" key="4">
    <source>
        <dbReference type="Proteomes" id="UP000005324"/>
    </source>
</evidence>
<keyword evidence="1" id="KW-1133">Transmembrane helix</keyword>
<gene>
    <name evidence="3" type="ORF">HMPREF0731_1232</name>
</gene>
<evidence type="ECO:0000259" key="2">
    <source>
        <dbReference type="Pfam" id="PF11127"/>
    </source>
</evidence>
<keyword evidence="4" id="KW-1185">Reference proteome</keyword>
<sequence length="68" mass="7449">MTCNVGGIDRVLRLLIGLALLSLPLWLEGPWRWAGLLGLLPLGTALLRHCPAYPWLGLDTCRAGRRTA</sequence>
<dbReference type="RefSeq" id="WP_007005081.1">
    <property type="nucleotide sequence ID" value="NZ_GG770781.1"/>
</dbReference>
<evidence type="ECO:0000313" key="3">
    <source>
        <dbReference type="EMBL" id="EFH12538.1"/>
    </source>
</evidence>
<accession>D5RJH2</accession>
<reference evidence="3 4" key="1">
    <citation type="submission" date="2010-04" db="EMBL/GenBank/DDBJ databases">
        <authorList>
            <person name="Qin X."/>
            <person name="Bachman B."/>
            <person name="Battles P."/>
            <person name="Bell A."/>
            <person name="Bess C."/>
            <person name="Bickham C."/>
            <person name="Chaboub L."/>
            <person name="Chen D."/>
            <person name="Coyle M."/>
            <person name="Deiros D.R."/>
            <person name="Dinh H."/>
            <person name="Forbes L."/>
            <person name="Fowler G."/>
            <person name="Francisco L."/>
            <person name="Fu Q."/>
            <person name="Gubbala S."/>
            <person name="Hale W."/>
            <person name="Han Y."/>
            <person name="Hemphill L."/>
            <person name="Highlander S.K."/>
            <person name="Hirani K."/>
            <person name="Hogues M."/>
            <person name="Jackson L."/>
            <person name="Jakkamsetti A."/>
            <person name="Javaid M."/>
            <person name="Jiang H."/>
            <person name="Korchina V."/>
            <person name="Kovar C."/>
            <person name="Lara F."/>
            <person name="Lee S."/>
            <person name="Mata R."/>
            <person name="Mathew T."/>
            <person name="Moen C."/>
            <person name="Morales K."/>
            <person name="Munidasa M."/>
            <person name="Nazareth L."/>
            <person name="Ngo R."/>
            <person name="Nguyen L."/>
            <person name="Okwuonu G."/>
            <person name="Ongeri F."/>
            <person name="Patil S."/>
            <person name="Petrosino J."/>
            <person name="Pham C."/>
            <person name="Pham P."/>
            <person name="Pu L.-L."/>
            <person name="Puazo M."/>
            <person name="Raj R."/>
            <person name="Reid J."/>
            <person name="Rouhana J."/>
            <person name="Saada N."/>
            <person name="Shang Y."/>
            <person name="Simmons D."/>
            <person name="Thornton R."/>
            <person name="Warren J."/>
            <person name="Weissenberger G."/>
            <person name="Zhang J."/>
            <person name="Zhang L."/>
            <person name="Zhou C."/>
            <person name="Zhu D."/>
            <person name="Muzny D."/>
            <person name="Worley K."/>
            <person name="Gibbs R."/>
        </authorList>
    </citation>
    <scope>NUCLEOTIDE SEQUENCE [LARGE SCALE GENOMIC DNA]</scope>
    <source>
        <strain evidence="3 4">ATCC 49957</strain>
    </source>
</reference>
<dbReference type="Pfam" id="PF11127">
    <property type="entry name" value="YgaP-like_TM"/>
    <property type="match status" value="1"/>
</dbReference>
<proteinExistence type="predicted"/>
<keyword evidence="1" id="KW-0472">Membrane</keyword>
<protein>
    <recommendedName>
        <fullName evidence="2">Inner membrane protein YgaP-like transmembrane domain-containing protein</fullName>
    </recommendedName>
</protein>
<dbReference type="HOGENOM" id="CLU_176022_4_1_5"/>
<dbReference type="Proteomes" id="UP000005324">
    <property type="component" value="Unassembled WGS sequence"/>
</dbReference>
<organism evidence="3 4">
    <name type="scientific">Pseudoroseomonas cervicalis ATCC 49957</name>
    <dbReference type="NCBI Taxonomy" id="525371"/>
    <lineage>
        <taxon>Bacteria</taxon>
        <taxon>Pseudomonadati</taxon>
        <taxon>Pseudomonadota</taxon>
        <taxon>Alphaproteobacteria</taxon>
        <taxon>Acetobacterales</taxon>
        <taxon>Roseomonadaceae</taxon>
        <taxon>Roseomonas</taxon>
    </lineage>
</organism>
<feature type="transmembrane region" description="Helical" evidence="1">
    <location>
        <begin position="12"/>
        <end position="27"/>
    </location>
</feature>
<dbReference type="EMBL" id="ADVL01000205">
    <property type="protein sequence ID" value="EFH12538.1"/>
    <property type="molecule type" value="Genomic_DNA"/>
</dbReference>
<dbReference type="InterPro" id="IPR021309">
    <property type="entry name" value="YgaP-like_TM"/>
</dbReference>
<evidence type="ECO:0000256" key="1">
    <source>
        <dbReference type="SAM" id="Phobius"/>
    </source>
</evidence>
<keyword evidence="1" id="KW-0812">Transmembrane</keyword>
<dbReference type="AlphaFoldDB" id="D5RJH2"/>
<name>D5RJH2_9PROT</name>
<feature type="domain" description="Inner membrane protein YgaP-like transmembrane" evidence="2">
    <location>
        <begin position="1"/>
        <end position="63"/>
    </location>
</feature>
<comment type="caution">
    <text evidence="3">The sequence shown here is derived from an EMBL/GenBank/DDBJ whole genome shotgun (WGS) entry which is preliminary data.</text>
</comment>